<evidence type="ECO:0000256" key="1">
    <source>
        <dbReference type="SAM" id="MobiDB-lite"/>
    </source>
</evidence>
<feature type="chain" id="PRO_5030789650" evidence="2">
    <location>
        <begin position="20"/>
        <end position="152"/>
    </location>
</feature>
<keyword evidence="2" id="KW-0732">Signal</keyword>
<dbReference type="Proteomes" id="UP000595437">
    <property type="component" value="Chromosome 17"/>
</dbReference>
<organism evidence="3 4">
    <name type="scientific">Caligus rogercresseyi</name>
    <name type="common">Sea louse</name>
    <dbReference type="NCBI Taxonomy" id="217165"/>
    <lineage>
        <taxon>Eukaryota</taxon>
        <taxon>Metazoa</taxon>
        <taxon>Ecdysozoa</taxon>
        <taxon>Arthropoda</taxon>
        <taxon>Crustacea</taxon>
        <taxon>Multicrustacea</taxon>
        <taxon>Hexanauplia</taxon>
        <taxon>Copepoda</taxon>
        <taxon>Siphonostomatoida</taxon>
        <taxon>Caligidae</taxon>
        <taxon>Caligus</taxon>
    </lineage>
</organism>
<accession>A0A7T8GNI8</accession>
<evidence type="ECO:0000313" key="4">
    <source>
        <dbReference type="Proteomes" id="UP000595437"/>
    </source>
</evidence>
<proteinExistence type="predicted"/>
<sequence>MLRVSLLLAIFGLIQKLLGNECLEKRILMECAPFCTMTTAVKDGRSLNDAEAVVVKPGCILTGYDHASSDEGKRGERAVFNAQNFELDDDSLDDEISAVTCECPGPSSQGSGAGKVDPSSNARPGACPPVAATACAVLYDDRDCTNDDFDGL</sequence>
<keyword evidence="4" id="KW-1185">Reference proteome</keyword>
<protein>
    <submittedName>
        <fullName evidence="3">Uncharacterized protein</fullName>
    </submittedName>
</protein>
<feature type="non-terminal residue" evidence="3">
    <location>
        <position position="1"/>
    </location>
</feature>
<dbReference type="EMBL" id="CP045906">
    <property type="protein sequence ID" value="QQP34756.1"/>
    <property type="molecule type" value="Genomic_DNA"/>
</dbReference>
<feature type="signal peptide" evidence="2">
    <location>
        <begin position="1"/>
        <end position="19"/>
    </location>
</feature>
<evidence type="ECO:0000256" key="2">
    <source>
        <dbReference type="SAM" id="SignalP"/>
    </source>
</evidence>
<name>A0A7T8GNI8_CALRO</name>
<dbReference type="AlphaFoldDB" id="A0A7T8GNI8"/>
<evidence type="ECO:0000313" key="3">
    <source>
        <dbReference type="EMBL" id="QQP34756.1"/>
    </source>
</evidence>
<feature type="region of interest" description="Disordered" evidence="1">
    <location>
        <begin position="103"/>
        <end position="125"/>
    </location>
</feature>
<reference evidence="4" key="1">
    <citation type="submission" date="2021-01" db="EMBL/GenBank/DDBJ databases">
        <title>Caligus Genome Assembly.</title>
        <authorList>
            <person name="Gallardo-Escarate C."/>
        </authorList>
    </citation>
    <scope>NUCLEOTIDE SEQUENCE [LARGE SCALE GENOMIC DNA]</scope>
</reference>
<gene>
    <name evidence="3" type="ORF">FKW44_022748</name>
</gene>